<reference evidence="1" key="1">
    <citation type="submission" date="2020-10" db="EMBL/GenBank/DDBJ databases">
        <authorList>
            <person name="Han B."/>
            <person name="Lu T."/>
            <person name="Zhao Q."/>
            <person name="Huang X."/>
            <person name="Zhao Y."/>
        </authorList>
    </citation>
    <scope>NUCLEOTIDE SEQUENCE</scope>
</reference>
<dbReference type="EMBL" id="CAJGYO010000103">
    <property type="protein sequence ID" value="CAD6340998.1"/>
    <property type="molecule type" value="Genomic_DNA"/>
</dbReference>
<evidence type="ECO:0000313" key="1">
    <source>
        <dbReference type="EMBL" id="CAD6340998.1"/>
    </source>
</evidence>
<dbReference type="AlphaFoldDB" id="A0A811SE30"/>
<proteinExistence type="predicted"/>
<sequence>MAMGGAEQPALMLATCDIDVMRGPTQFVYLVENVISMDVLDGVWVLDIGASNHMTGTRLALT</sequence>
<gene>
    <name evidence="1" type="ORF">NCGR_LOCUS65096</name>
</gene>
<keyword evidence="2" id="KW-1185">Reference proteome</keyword>
<dbReference type="Proteomes" id="UP000604825">
    <property type="component" value="Unassembled WGS sequence"/>
</dbReference>
<organism evidence="1 2">
    <name type="scientific">Miscanthus lutarioriparius</name>
    <dbReference type="NCBI Taxonomy" id="422564"/>
    <lineage>
        <taxon>Eukaryota</taxon>
        <taxon>Viridiplantae</taxon>
        <taxon>Streptophyta</taxon>
        <taxon>Embryophyta</taxon>
        <taxon>Tracheophyta</taxon>
        <taxon>Spermatophyta</taxon>
        <taxon>Magnoliopsida</taxon>
        <taxon>Liliopsida</taxon>
        <taxon>Poales</taxon>
        <taxon>Poaceae</taxon>
        <taxon>PACMAD clade</taxon>
        <taxon>Panicoideae</taxon>
        <taxon>Andropogonodae</taxon>
        <taxon>Andropogoneae</taxon>
        <taxon>Saccharinae</taxon>
        <taxon>Miscanthus</taxon>
    </lineage>
</organism>
<comment type="caution">
    <text evidence="1">The sequence shown here is derived from an EMBL/GenBank/DDBJ whole genome shotgun (WGS) entry which is preliminary data.</text>
</comment>
<name>A0A811SE30_9POAL</name>
<evidence type="ECO:0000313" key="2">
    <source>
        <dbReference type="Proteomes" id="UP000604825"/>
    </source>
</evidence>
<accession>A0A811SE30</accession>
<protein>
    <submittedName>
        <fullName evidence="1">Uncharacterized protein</fullName>
    </submittedName>
</protein>